<dbReference type="EMBL" id="MGFK01000010">
    <property type="protein sequence ID" value="OGM04576.1"/>
    <property type="molecule type" value="Genomic_DNA"/>
</dbReference>
<dbReference type="Proteomes" id="UP000177091">
    <property type="component" value="Unassembled WGS sequence"/>
</dbReference>
<gene>
    <name evidence="2" type="ORF">A2112_00925</name>
</gene>
<feature type="domain" description="HD" evidence="1">
    <location>
        <begin position="18"/>
        <end position="62"/>
    </location>
</feature>
<evidence type="ECO:0000313" key="2">
    <source>
        <dbReference type="EMBL" id="OGM04576.1"/>
    </source>
</evidence>
<accession>A0A1F7WP16</accession>
<dbReference type="AlphaFoldDB" id="A0A1F7WP16"/>
<evidence type="ECO:0000259" key="1">
    <source>
        <dbReference type="Pfam" id="PF01966"/>
    </source>
</evidence>
<protein>
    <recommendedName>
        <fullName evidence="1">HD domain-containing protein</fullName>
    </recommendedName>
</protein>
<organism evidence="2 3">
    <name type="scientific">Candidatus Woesebacteria bacterium GWA1_42_12</name>
    <dbReference type="NCBI Taxonomy" id="1802472"/>
    <lineage>
        <taxon>Bacteria</taxon>
        <taxon>Candidatus Woeseibacteriota</taxon>
    </lineage>
</organism>
<comment type="caution">
    <text evidence="2">The sequence shown here is derived from an EMBL/GenBank/DDBJ whole genome shotgun (WGS) entry which is preliminary data.</text>
</comment>
<dbReference type="InterPro" id="IPR006674">
    <property type="entry name" value="HD_domain"/>
</dbReference>
<sequence length="214" mass="25044">MKVSQIYRKYQLMSSLQAHMFRVATVASEICDNFRKPIDKDSVIAATLLHDIGNMVKIKLEAFPEFLKPRGLEYWKKIQENFIRKYGKDDYQATYKILKEIGVNQKVYRLIKSIEFRKAPLNVGHSNFEKKICLYADLRVAPMGITSLDARLREVKDRYMRNKGVSEKEFNILSLSMRTIEKQIFAHSRIKPEDITEEKVGHLIEKLRSLDLSN</sequence>
<dbReference type="Gene3D" id="1.10.3210.10">
    <property type="entry name" value="Hypothetical protein af1432"/>
    <property type="match status" value="1"/>
</dbReference>
<proteinExistence type="predicted"/>
<reference evidence="2 3" key="1">
    <citation type="journal article" date="2016" name="Nat. Commun.">
        <title>Thousands of microbial genomes shed light on interconnected biogeochemical processes in an aquifer system.</title>
        <authorList>
            <person name="Anantharaman K."/>
            <person name="Brown C.T."/>
            <person name="Hug L.A."/>
            <person name="Sharon I."/>
            <person name="Castelle C.J."/>
            <person name="Probst A.J."/>
            <person name="Thomas B.C."/>
            <person name="Singh A."/>
            <person name="Wilkins M.J."/>
            <person name="Karaoz U."/>
            <person name="Brodie E.L."/>
            <person name="Williams K.H."/>
            <person name="Hubbard S.S."/>
            <person name="Banfield J.F."/>
        </authorList>
    </citation>
    <scope>NUCLEOTIDE SEQUENCE [LARGE SCALE GENOMIC DNA]</scope>
</reference>
<name>A0A1F7WP16_9BACT</name>
<dbReference type="Pfam" id="PF01966">
    <property type="entry name" value="HD"/>
    <property type="match status" value="1"/>
</dbReference>
<evidence type="ECO:0000313" key="3">
    <source>
        <dbReference type="Proteomes" id="UP000177091"/>
    </source>
</evidence>
<dbReference type="SUPFAM" id="SSF109604">
    <property type="entry name" value="HD-domain/PDEase-like"/>
    <property type="match status" value="1"/>
</dbReference>